<gene>
    <name evidence="1" type="ORF">K3G42_008930</name>
</gene>
<accession>A0ACB8EVF8</accession>
<keyword evidence="2" id="KW-1185">Reference proteome</keyword>
<reference evidence="1" key="1">
    <citation type="submission" date="2021-08" db="EMBL/GenBank/DDBJ databases">
        <title>The first chromosome-level gecko genome reveals the dynamic sex chromosomes of Neotropical dwarf geckos (Sphaerodactylidae: Sphaerodactylus).</title>
        <authorList>
            <person name="Pinto B.J."/>
            <person name="Keating S.E."/>
            <person name="Gamble T."/>
        </authorList>
    </citation>
    <scope>NUCLEOTIDE SEQUENCE</scope>
    <source>
        <strain evidence="1">TG3544</strain>
    </source>
</reference>
<dbReference type="Proteomes" id="UP000827872">
    <property type="component" value="Linkage Group LG15"/>
</dbReference>
<comment type="caution">
    <text evidence="1">The sequence shown here is derived from an EMBL/GenBank/DDBJ whole genome shotgun (WGS) entry which is preliminary data.</text>
</comment>
<organism evidence="1 2">
    <name type="scientific">Sphaerodactylus townsendi</name>
    <dbReference type="NCBI Taxonomy" id="933632"/>
    <lineage>
        <taxon>Eukaryota</taxon>
        <taxon>Metazoa</taxon>
        <taxon>Chordata</taxon>
        <taxon>Craniata</taxon>
        <taxon>Vertebrata</taxon>
        <taxon>Euteleostomi</taxon>
        <taxon>Lepidosauria</taxon>
        <taxon>Squamata</taxon>
        <taxon>Bifurcata</taxon>
        <taxon>Gekkota</taxon>
        <taxon>Sphaerodactylidae</taxon>
        <taxon>Sphaerodactylus</taxon>
    </lineage>
</organism>
<sequence>MCCKLKAMQRQMTDLAVQNPPGQAKAQAGAADGGAAAATYPSCTQDGASGDQEEDGPAKEVKCQPSPWVALALEEVPSSDEESALETLDTGKSSKPSGNNNDLA</sequence>
<proteinExistence type="predicted"/>
<evidence type="ECO:0000313" key="2">
    <source>
        <dbReference type="Proteomes" id="UP000827872"/>
    </source>
</evidence>
<evidence type="ECO:0000313" key="1">
    <source>
        <dbReference type="EMBL" id="KAH7996644.1"/>
    </source>
</evidence>
<protein>
    <submittedName>
        <fullName evidence="1">Uncharacterized protein</fullName>
    </submittedName>
</protein>
<name>A0ACB8EVF8_9SAUR</name>
<dbReference type="EMBL" id="CM037628">
    <property type="protein sequence ID" value="KAH7996644.1"/>
    <property type="molecule type" value="Genomic_DNA"/>
</dbReference>